<evidence type="ECO:0000313" key="3">
    <source>
        <dbReference type="Proteomes" id="UP000322927"/>
    </source>
</evidence>
<gene>
    <name evidence="2" type="ORF">DEJ48_37570</name>
</gene>
<evidence type="ECO:0000256" key="1">
    <source>
        <dbReference type="SAM" id="MobiDB-lite"/>
    </source>
</evidence>
<name>A0A5P2C6P7_STRVZ</name>
<dbReference type="EMBL" id="CP029192">
    <property type="protein sequence ID" value="QES38374.1"/>
    <property type="molecule type" value="Genomic_DNA"/>
</dbReference>
<organism evidence="2 3">
    <name type="scientific">Streptomyces venezuelae</name>
    <dbReference type="NCBI Taxonomy" id="54571"/>
    <lineage>
        <taxon>Bacteria</taxon>
        <taxon>Bacillati</taxon>
        <taxon>Actinomycetota</taxon>
        <taxon>Actinomycetes</taxon>
        <taxon>Kitasatosporales</taxon>
        <taxon>Streptomycetaceae</taxon>
        <taxon>Streptomyces</taxon>
    </lineage>
</organism>
<sequence length="88" mass="9496">MQVLFTPDEYAAILRHADRLGVPVDEFIRRAVTVGTEESSGPSQTSDTRRGACVPPVQRGLGPDGTPALRRFLDTLAASADTEDQQGR</sequence>
<reference evidence="2 3" key="1">
    <citation type="submission" date="2018-05" db="EMBL/GenBank/DDBJ databases">
        <title>Streptomyces venezuelae.</title>
        <authorList>
            <person name="Kim W."/>
            <person name="Lee N."/>
            <person name="Cho B.-K."/>
        </authorList>
    </citation>
    <scope>NUCLEOTIDE SEQUENCE [LARGE SCALE GENOMIC DNA]</scope>
    <source>
        <strain evidence="2 3">ATCC 14584</strain>
    </source>
</reference>
<evidence type="ECO:0000313" key="2">
    <source>
        <dbReference type="EMBL" id="QES38374.1"/>
    </source>
</evidence>
<proteinExistence type="predicted"/>
<feature type="compositionally biased region" description="Polar residues" evidence="1">
    <location>
        <begin position="36"/>
        <end position="46"/>
    </location>
</feature>
<feature type="region of interest" description="Disordered" evidence="1">
    <location>
        <begin position="34"/>
        <end position="68"/>
    </location>
</feature>
<accession>A0A5P2C6P7</accession>
<dbReference type="AlphaFoldDB" id="A0A5P2C6P7"/>
<dbReference type="Proteomes" id="UP000322927">
    <property type="component" value="Chromosome"/>
</dbReference>
<protein>
    <submittedName>
        <fullName evidence="2">Uncharacterized protein</fullName>
    </submittedName>
</protein>